<dbReference type="GO" id="GO:0160016">
    <property type="term" value="F:CCACCA tRNA nucleotidyltransferase activity"/>
    <property type="evidence" value="ECO:0007669"/>
    <property type="project" value="RHEA"/>
</dbReference>
<dbReference type="GO" id="GO:0005524">
    <property type="term" value="F:ATP binding"/>
    <property type="evidence" value="ECO:0007669"/>
    <property type="project" value="UniProtKB-UniRule"/>
</dbReference>
<keyword evidence="10 11" id="KW-0694">RNA-binding</keyword>
<dbReference type="Pfam" id="PF13735">
    <property type="entry name" value="tRNA_NucTran2_2"/>
    <property type="match status" value="1"/>
</dbReference>
<dbReference type="Pfam" id="PF01743">
    <property type="entry name" value="PolyA_pol"/>
    <property type="match status" value="1"/>
</dbReference>
<dbReference type="PANTHER" id="PTHR46173">
    <property type="entry name" value="CCA TRNA NUCLEOTIDYLTRANSFERASE 1, MITOCHONDRIAL"/>
    <property type="match status" value="1"/>
</dbReference>
<dbReference type="InterPro" id="IPR032828">
    <property type="entry name" value="PolyA_RNA-bd"/>
</dbReference>
<dbReference type="InterPro" id="IPR002646">
    <property type="entry name" value="PolA_pol_head_dom"/>
</dbReference>
<feature type="binding site" evidence="11">
    <location>
        <position position="156"/>
    </location>
    <ligand>
        <name>CTP</name>
        <dbReference type="ChEBI" id="CHEBI:37563"/>
    </ligand>
</feature>
<dbReference type="PANTHER" id="PTHR46173:SF1">
    <property type="entry name" value="CCA TRNA NUCLEOTIDYLTRANSFERASE 1, MITOCHONDRIAL"/>
    <property type="match status" value="1"/>
</dbReference>
<keyword evidence="4 11" id="KW-0548">Nucleotidyltransferase</keyword>
<dbReference type="InterPro" id="IPR023068">
    <property type="entry name" value="CCA-adding_enz_firmicutes"/>
</dbReference>
<dbReference type="GO" id="GO:0042245">
    <property type="term" value="P:RNA repair"/>
    <property type="evidence" value="ECO:0007669"/>
    <property type="project" value="UniProtKB-KW"/>
</dbReference>
<feature type="binding site" evidence="11">
    <location>
        <position position="159"/>
    </location>
    <ligand>
        <name>CTP</name>
        <dbReference type="ChEBI" id="CHEBI:37563"/>
    </ligand>
</feature>
<keyword evidence="2 11" id="KW-0808">Transferase</keyword>
<evidence type="ECO:0000259" key="12">
    <source>
        <dbReference type="Pfam" id="PF01743"/>
    </source>
</evidence>
<evidence type="ECO:0000256" key="10">
    <source>
        <dbReference type="ARBA" id="ARBA00022884"/>
    </source>
</evidence>
<evidence type="ECO:0000313" key="16">
    <source>
        <dbReference type="Proteomes" id="UP000287910"/>
    </source>
</evidence>
<reference evidence="15 16" key="1">
    <citation type="submission" date="2018-12" db="EMBL/GenBank/DDBJ databases">
        <title>Lysinibacillus antri sp. nov., isolated from a cave soil.</title>
        <authorList>
            <person name="Narsing Rao M.P."/>
            <person name="Zhang H."/>
            <person name="Dong Z.-Y."/>
            <person name="Niu X.-K."/>
            <person name="Zhang K."/>
            <person name="Fang B.-Z."/>
            <person name="Kang Y.-Q."/>
            <person name="Xiao M."/>
            <person name="Li W.-J."/>
        </authorList>
    </citation>
    <scope>NUCLEOTIDE SEQUENCE [LARGE SCALE GENOMIC DNA]</scope>
    <source>
        <strain evidence="15 16">SYSU K30002</strain>
    </source>
</reference>
<dbReference type="NCBIfam" id="NF009814">
    <property type="entry name" value="PRK13299.1"/>
    <property type="match status" value="1"/>
</dbReference>
<feature type="binding site" evidence="11">
    <location>
        <position position="32"/>
    </location>
    <ligand>
        <name>CTP</name>
        <dbReference type="ChEBI" id="CHEBI:37563"/>
    </ligand>
</feature>
<feature type="domain" description="CCA-adding enzyme C-terminal" evidence="14">
    <location>
        <begin position="241"/>
        <end position="385"/>
    </location>
</feature>
<feature type="binding site" evidence="11">
    <location>
        <position position="156"/>
    </location>
    <ligand>
        <name>ATP</name>
        <dbReference type="ChEBI" id="CHEBI:30616"/>
    </ligand>
</feature>
<evidence type="ECO:0000256" key="7">
    <source>
        <dbReference type="ARBA" id="ARBA00022800"/>
    </source>
</evidence>
<comment type="caution">
    <text evidence="15">The sequence shown here is derived from an EMBL/GenBank/DDBJ whole genome shotgun (WGS) entry which is preliminary data.</text>
</comment>
<feature type="binding site" evidence="11">
    <location>
        <position position="165"/>
    </location>
    <ligand>
        <name>CTP</name>
        <dbReference type="ChEBI" id="CHEBI:37563"/>
    </ligand>
</feature>
<feature type="binding site" evidence="11">
    <location>
        <position position="32"/>
    </location>
    <ligand>
        <name>ATP</name>
        <dbReference type="ChEBI" id="CHEBI:30616"/>
    </ligand>
</feature>
<dbReference type="GO" id="GO:0000287">
    <property type="term" value="F:magnesium ion binding"/>
    <property type="evidence" value="ECO:0007669"/>
    <property type="project" value="UniProtKB-UniRule"/>
</dbReference>
<name>A0A3S0R7S6_9BACI</name>
<dbReference type="Gene3D" id="1.10.3090.10">
    <property type="entry name" value="cca-adding enzyme, domain 2"/>
    <property type="match status" value="1"/>
</dbReference>
<comment type="cofactor">
    <cofactor evidence="1 11">
        <name>Mg(2+)</name>
        <dbReference type="ChEBI" id="CHEBI:18420"/>
    </cofactor>
</comment>
<proteinExistence type="inferred from homology"/>
<comment type="catalytic activity">
    <reaction evidence="11">
        <text>a tRNA with a 3' CCA end + 2 CTP + ATP = a tRNA with a 3' CCACCA end + 3 diphosphate</text>
        <dbReference type="Rhea" id="RHEA:76235"/>
        <dbReference type="Rhea" id="RHEA-COMP:10468"/>
        <dbReference type="Rhea" id="RHEA-COMP:18655"/>
        <dbReference type="ChEBI" id="CHEBI:30616"/>
        <dbReference type="ChEBI" id="CHEBI:33019"/>
        <dbReference type="ChEBI" id="CHEBI:37563"/>
        <dbReference type="ChEBI" id="CHEBI:83071"/>
        <dbReference type="ChEBI" id="CHEBI:195187"/>
    </reaction>
</comment>
<feature type="binding site" evidence="11">
    <location>
        <position position="113"/>
    </location>
    <ligand>
        <name>ATP</name>
        <dbReference type="ChEBI" id="CHEBI:30616"/>
    </ligand>
</feature>
<feature type="binding site" evidence="11">
    <location>
        <position position="42"/>
    </location>
    <ligand>
        <name>Mg(2+)</name>
        <dbReference type="ChEBI" id="CHEBI:18420"/>
    </ligand>
</feature>
<evidence type="ECO:0000256" key="5">
    <source>
        <dbReference type="ARBA" id="ARBA00022723"/>
    </source>
</evidence>
<comment type="catalytic activity">
    <reaction evidence="11">
        <text>a tRNA precursor + 2 CTP + ATP = a tRNA with a 3' CCA end + 3 diphosphate</text>
        <dbReference type="Rhea" id="RHEA:14433"/>
        <dbReference type="Rhea" id="RHEA-COMP:10465"/>
        <dbReference type="Rhea" id="RHEA-COMP:10468"/>
        <dbReference type="ChEBI" id="CHEBI:30616"/>
        <dbReference type="ChEBI" id="CHEBI:33019"/>
        <dbReference type="ChEBI" id="CHEBI:37563"/>
        <dbReference type="ChEBI" id="CHEBI:74896"/>
        <dbReference type="ChEBI" id="CHEBI:83071"/>
        <dbReference type="EC" id="2.7.7.72"/>
    </reaction>
</comment>
<evidence type="ECO:0000256" key="9">
    <source>
        <dbReference type="ARBA" id="ARBA00022842"/>
    </source>
</evidence>
<feature type="domain" description="tRNA nucleotidyltransferase/poly(A) polymerase RNA and SrmB- binding" evidence="13">
    <location>
        <begin position="171"/>
        <end position="227"/>
    </location>
</feature>
<dbReference type="AlphaFoldDB" id="A0A3S0R7S6"/>
<dbReference type="RefSeq" id="WP_126657733.1">
    <property type="nucleotide sequence ID" value="NZ_RYYR01000004.1"/>
</dbReference>
<keyword evidence="6 11" id="KW-0547">Nucleotide-binding</keyword>
<evidence type="ECO:0000259" key="13">
    <source>
        <dbReference type="Pfam" id="PF12627"/>
    </source>
</evidence>
<evidence type="ECO:0000256" key="11">
    <source>
        <dbReference type="HAMAP-Rule" id="MF_01263"/>
    </source>
</evidence>
<comment type="function">
    <text evidence="11">Catalyzes the addition and repair of the essential 3'-terminal CCA sequence in tRNAs without using a nucleic acid template. Adds these three nucleotides in the order of C, C, and A to the tRNA nucleotide-73, using CTP and ATP as substrates and producing inorganic pyrophosphate. tRNA 3'-terminal CCA addition is required both for tRNA processing and repair. Also involved in tRNA surveillance by mediating tandem CCA addition to generate a CCACCA at the 3' terminus of unstable tRNAs. While stable tRNAs receive only 3'-terminal CCA, unstable tRNAs are marked with CCACCA and rapidly degraded.</text>
</comment>
<evidence type="ECO:0000256" key="6">
    <source>
        <dbReference type="ARBA" id="ARBA00022741"/>
    </source>
</evidence>
<keyword evidence="3 11" id="KW-0819">tRNA processing</keyword>
<dbReference type="GO" id="GO:0000049">
    <property type="term" value="F:tRNA binding"/>
    <property type="evidence" value="ECO:0007669"/>
    <property type="project" value="UniProtKB-UniRule"/>
</dbReference>
<comment type="subunit">
    <text evidence="11">Homodimer.</text>
</comment>
<feature type="binding site" evidence="11">
    <location>
        <position position="162"/>
    </location>
    <ligand>
        <name>CTP</name>
        <dbReference type="ChEBI" id="CHEBI:37563"/>
    </ligand>
</feature>
<dbReference type="Gene3D" id="1.10.246.80">
    <property type="match status" value="1"/>
</dbReference>
<evidence type="ECO:0000256" key="2">
    <source>
        <dbReference type="ARBA" id="ARBA00022679"/>
    </source>
</evidence>
<evidence type="ECO:0000313" key="15">
    <source>
        <dbReference type="EMBL" id="RUL55493.1"/>
    </source>
</evidence>
<dbReference type="HAMAP" id="MF_01263">
    <property type="entry name" value="CCA_bact_type3"/>
    <property type="match status" value="1"/>
</dbReference>
<evidence type="ECO:0000259" key="14">
    <source>
        <dbReference type="Pfam" id="PF13735"/>
    </source>
</evidence>
<dbReference type="GO" id="GO:0001680">
    <property type="term" value="P:tRNA 3'-terminal CCA addition"/>
    <property type="evidence" value="ECO:0007669"/>
    <property type="project" value="UniProtKB-UniRule"/>
</dbReference>
<feature type="binding site" evidence="11">
    <location>
        <position position="159"/>
    </location>
    <ligand>
        <name>ATP</name>
        <dbReference type="ChEBI" id="CHEBI:30616"/>
    </ligand>
</feature>
<evidence type="ECO:0000256" key="4">
    <source>
        <dbReference type="ARBA" id="ARBA00022695"/>
    </source>
</evidence>
<keyword evidence="7 11" id="KW-0692">RNA repair</keyword>
<feature type="binding site" evidence="11">
    <location>
        <position position="162"/>
    </location>
    <ligand>
        <name>ATP</name>
        <dbReference type="ChEBI" id="CHEBI:30616"/>
    </ligand>
</feature>
<comment type="similarity">
    <text evidence="11">Belongs to the tRNA nucleotidyltransferase/poly(A) polymerase family. Bacterial CCA-adding enzyme type 3 subfamily.</text>
</comment>
<feature type="binding site" evidence="11">
    <location>
        <position position="29"/>
    </location>
    <ligand>
        <name>CTP</name>
        <dbReference type="ChEBI" id="CHEBI:37563"/>
    </ligand>
</feature>
<dbReference type="InterPro" id="IPR043519">
    <property type="entry name" value="NT_sf"/>
</dbReference>
<dbReference type="SUPFAM" id="SSF81891">
    <property type="entry name" value="Poly A polymerase C-terminal region-like"/>
    <property type="match status" value="1"/>
</dbReference>
<feature type="binding site" evidence="11">
    <location>
        <position position="113"/>
    </location>
    <ligand>
        <name>CTP</name>
        <dbReference type="ChEBI" id="CHEBI:37563"/>
    </ligand>
</feature>
<dbReference type="SUPFAM" id="SSF81301">
    <property type="entry name" value="Nucleotidyltransferase"/>
    <property type="match status" value="1"/>
</dbReference>
<dbReference type="GO" id="GO:0004810">
    <property type="term" value="F:CCA tRNA nucleotidyltransferase activity"/>
    <property type="evidence" value="ECO:0007669"/>
    <property type="project" value="UniProtKB-UniRule"/>
</dbReference>
<dbReference type="InterPro" id="IPR032810">
    <property type="entry name" value="CCA-adding_enz_C"/>
</dbReference>
<dbReference type="Pfam" id="PF12627">
    <property type="entry name" value="PolyA_pol_RNAbd"/>
    <property type="match status" value="1"/>
</dbReference>
<keyword evidence="8 11" id="KW-0067">ATP-binding</keyword>
<keyword evidence="5 11" id="KW-0479">Metal-binding</keyword>
<dbReference type="InterPro" id="IPR050264">
    <property type="entry name" value="Bact_CCA-adding_enz_type3_sf"/>
</dbReference>
<evidence type="ECO:0000256" key="3">
    <source>
        <dbReference type="ARBA" id="ARBA00022694"/>
    </source>
</evidence>
<sequence>MMNSEEWQVAHRVVNRIEEAGFEAVIVGGAVRDYLLGKEVNDIDVATSALPTEVKRIFSATVDVGIEHGTILVLDEGLPIEVTTYRTESTYIDYRRPEQVTFVRNLEKDLQRRDFTINAMAITKDGDIVDSFNGKDDLKNGVIRSVGDASVRFREDALRMLRAIRFSAQLGFTIDESTLKAIKQDSDLIEFIARERIAMEFSKMWKGQNVYQGILALIESQLATYLVGNFQENKNHWEQFRTDKSEVGWAYLCLLNRDEIQDIFDFYRLSNREKTFVRKVLNAYNALLKEWNVMDYFSNDLIVLETAYDFAIWQNKDIPFEKTTIKETKDHLTIQSVDELAINGNHLMKWTDKKRGPWIKVALDAAIVAVLNGYVKNDELTLKEWFMNDFINER</sequence>
<dbReference type="Gene3D" id="3.30.460.10">
    <property type="entry name" value="Beta Polymerase, domain 2"/>
    <property type="match status" value="1"/>
</dbReference>
<evidence type="ECO:0000256" key="8">
    <source>
        <dbReference type="ARBA" id="ARBA00022840"/>
    </source>
</evidence>
<feature type="domain" description="Poly A polymerase head" evidence="12">
    <location>
        <begin position="25"/>
        <end position="144"/>
    </location>
</feature>
<comment type="miscellaneous">
    <text evidence="11">A single active site specifically recognizes both ATP and CTP and is responsible for their addition.</text>
</comment>
<organism evidence="15 16">
    <name type="scientific">Lysinibacillus antri</name>
    <dbReference type="NCBI Taxonomy" id="2498145"/>
    <lineage>
        <taxon>Bacteria</taxon>
        <taxon>Bacillati</taxon>
        <taxon>Bacillota</taxon>
        <taxon>Bacilli</taxon>
        <taxon>Bacillales</taxon>
        <taxon>Bacillaceae</taxon>
        <taxon>Lysinibacillus</taxon>
    </lineage>
</organism>
<keyword evidence="9 11" id="KW-0460">Magnesium</keyword>
<dbReference type="EC" id="2.7.7.72" evidence="11"/>
<evidence type="ECO:0000256" key="1">
    <source>
        <dbReference type="ARBA" id="ARBA00001946"/>
    </source>
</evidence>
<feature type="binding site" evidence="11">
    <location>
        <position position="165"/>
    </location>
    <ligand>
        <name>ATP</name>
        <dbReference type="ChEBI" id="CHEBI:30616"/>
    </ligand>
</feature>
<accession>A0A3S0R7S6</accession>
<keyword evidence="16" id="KW-1185">Reference proteome</keyword>
<feature type="binding site" evidence="11">
    <location>
        <position position="44"/>
    </location>
    <ligand>
        <name>Mg(2+)</name>
        <dbReference type="ChEBI" id="CHEBI:18420"/>
    </ligand>
</feature>
<gene>
    <name evidence="11" type="primary">cca</name>
    <name evidence="15" type="ORF">EK386_03975</name>
</gene>
<protein>
    <recommendedName>
        <fullName evidence="11">CCA-adding enzyme</fullName>
        <ecNumber evidence="11">2.7.7.72</ecNumber>
    </recommendedName>
    <alternativeName>
        <fullName evidence="11">CCA tRNA nucleotidyltransferase</fullName>
    </alternativeName>
    <alternativeName>
        <fullName evidence="11">tRNA CCA-pyrophosphorylase</fullName>
    </alternativeName>
    <alternativeName>
        <fullName evidence="11">tRNA adenylyl-/cytidylyl- transferase</fullName>
    </alternativeName>
    <alternativeName>
        <fullName evidence="11">tRNA nucleotidyltransferase</fullName>
    </alternativeName>
    <alternativeName>
        <fullName evidence="11">tRNA-NT</fullName>
    </alternativeName>
</protein>
<dbReference type="CDD" id="cd05398">
    <property type="entry name" value="NT_ClassII-CCAase"/>
    <property type="match status" value="1"/>
</dbReference>
<dbReference type="EMBL" id="RYYR01000004">
    <property type="protein sequence ID" value="RUL55493.1"/>
    <property type="molecule type" value="Genomic_DNA"/>
</dbReference>
<feature type="binding site" evidence="11">
    <location>
        <position position="29"/>
    </location>
    <ligand>
        <name>ATP</name>
        <dbReference type="ChEBI" id="CHEBI:30616"/>
    </ligand>
</feature>
<dbReference type="Proteomes" id="UP000287910">
    <property type="component" value="Unassembled WGS sequence"/>
</dbReference>